<dbReference type="EMBL" id="CADCUL010000070">
    <property type="protein sequence ID" value="CAA9369514.1"/>
    <property type="molecule type" value="Genomic_DNA"/>
</dbReference>
<gene>
    <name evidence="3" type="ORF">AVDCRST_MAG21-552</name>
</gene>
<evidence type="ECO:0008006" key="4">
    <source>
        <dbReference type="Google" id="ProtNLM"/>
    </source>
</evidence>
<keyword evidence="2" id="KW-1133">Transmembrane helix</keyword>
<feature type="transmembrane region" description="Helical" evidence="2">
    <location>
        <begin position="89"/>
        <end position="112"/>
    </location>
</feature>
<proteinExistence type="predicted"/>
<dbReference type="AlphaFoldDB" id="A0A6J4MY28"/>
<feature type="transmembrane region" description="Helical" evidence="2">
    <location>
        <begin position="62"/>
        <end position="82"/>
    </location>
</feature>
<feature type="transmembrane region" description="Helical" evidence="2">
    <location>
        <begin position="142"/>
        <end position="163"/>
    </location>
</feature>
<protein>
    <recommendedName>
        <fullName evidence="4">Tryptophan-associated membrane protein</fullName>
    </recommendedName>
</protein>
<dbReference type="InterPro" id="IPR019051">
    <property type="entry name" value="Trp_biosyn_TM_oprn/chp"/>
</dbReference>
<sequence>MAETRPAPRTDPGRRALTVLTLLGLAGGLLAVFAASRPWSSVNASAAGMPASEVSVSGSSALPWVAALALVVCASWLGVLATSGTARRIIALLSLLAALGVLGGALTGGMAVREAVEEAVDASPTAARDSADVLAASAARTAWPWLTALGGLVAAGAAAPVAWRGHLLPALGRRYRSPVSPSAETAKPVAAEPGDWWQALDEGRDPTR</sequence>
<evidence type="ECO:0000256" key="2">
    <source>
        <dbReference type="SAM" id="Phobius"/>
    </source>
</evidence>
<name>A0A6J4MY28_9ACTN</name>
<dbReference type="Pfam" id="PF09534">
    <property type="entry name" value="Trp_oprn_chp"/>
    <property type="match status" value="1"/>
</dbReference>
<feature type="region of interest" description="Disordered" evidence="1">
    <location>
        <begin position="178"/>
        <end position="208"/>
    </location>
</feature>
<organism evidence="3">
    <name type="scientific">uncultured Nocardioidaceae bacterium</name>
    <dbReference type="NCBI Taxonomy" id="253824"/>
    <lineage>
        <taxon>Bacteria</taxon>
        <taxon>Bacillati</taxon>
        <taxon>Actinomycetota</taxon>
        <taxon>Actinomycetes</taxon>
        <taxon>Propionibacteriales</taxon>
        <taxon>Nocardioidaceae</taxon>
        <taxon>environmental samples</taxon>
    </lineage>
</organism>
<evidence type="ECO:0000256" key="1">
    <source>
        <dbReference type="SAM" id="MobiDB-lite"/>
    </source>
</evidence>
<reference evidence="3" key="1">
    <citation type="submission" date="2020-02" db="EMBL/GenBank/DDBJ databases">
        <authorList>
            <person name="Meier V. D."/>
        </authorList>
    </citation>
    <scope>NUCLEOTIDE SEQUENCE</scope>
    <source>
        <strain evidence="3">AVDCRST_MAG21</strain>
    </source>
</reference>
<evidence type="ECO:0000313" key="3">
    <source>
        <dbReference type="EMBL" id="CAA9369514.1"/>
    </source>
</evidence>
<accession>A0A6J4MY28</accession>
<keyword evidence="2" id="KW-0812">Transmembrane</keyword>
<keyword evidence="2" id="KW-0472">Membrane</keyword>